<proteinExistence type="predicted"/>
<gene>
    <name evidence="2" type="ORF">PR048_018142</name>
</gene>
<dbReference type="Proteomes" id="UP001159363">
    <property type="component" value="Chromosome 5"/>
</dbReference>
<comment type="caution">
    <text evidence="2">The sequence shown here is derived from an EMBL/GenBank/DDBJ whole genome shotgun (WGS) entry which is preliminary data.</text>
</comment>
<reference evidence="2 3" key="1">
    <citation type="submission" date="2023-02" db="EMBL/GenBank/DDBJ databases">
        <title>LHISI_Scaffold_Assembly.</title>
        <authorList>
            <person name="Stuart O.P."/>
            <person name="Cleave R."/>
            <person name="Magrath M.J.L."/>
            <person name="Mikheyev A.S."/>
        </authorList>
    </citation>
    <scope>NUCLEOTIDE SEQUENCE [LARGE SCALE GENOMIC DNA]</scope>
    <source>
        <strain evidence="2">Daus_M_001</strain>
        <tissue evidence="2">Leg muscle</tissue>
    </source>
</reference>
<evidence type="ECO:0000256" key="1">
    <source>
        <dbReference type="SAM" id="MobiDB-lite"/>
    </source>
</evidence>
<dbReference type="EMBL" id="JARBHB010000006">
    <property type="protein sequence ID" value="KAJ8881656.1"/>
    <property type="molecule type" value="Genomic_DNA"/>
</dbReference>
<name>A0ABQ9HBG0_9NEOP</name>
<sequence length="316" mass="33897">MYANVCGGSRLAGGKLLVIPDSIRLSQPASQPASSRAVVHGSHDRAGEGSGRGQLAAHQRTRHVIRDGVGCATKLTEFLLLEVVPRQCCPTVSIQRAAAIIGDLSADSKRKRGRGGVVVRAYSPPTKANRVRFPAGSLPGFSHVGIVPDDVVNQRVFSGIPRFPRSSLLTLHSLASLTAPLLIPPATVPDRAQPYLWGPWSSSGSASRADRIFAERHMTISIVSMRVWTEGGLVKRQGCRRGNCLPRPPADYLPLPLTSATSSRYERSGFDPPRPFPISGADILAAMSPPFWEARERLTAARLASVISPPPLKMPS</sequence>
<organism evidence="2 3">
    <name type="scientific">Dryococelus australis</name>
    <dbReference type="NCBI Taxonomy" id="614101"/>
    <lineage>
        <taxon>Eukaryota</taxon>
        <taxon>Metazoa</taxon>
        <taxon>Ecdysozoa</taxon>
        <taxon>Arthropoda</taxon>
        <taxon>Hexapoda</taxon>
        <taxon>Insecta</taxon>
        <taxon>Pterygota</taxon>
        <taxon>Neoptera</taxon>
        <taxon>Polyneoptera</taxon>
        <taxon>Phasmatodea</taxon>
        <taxon>Verophasmatodea</taxon>
        <taxon>Anareolatae</taxon>
        <taxon>Phasmatidae</taxon>
        <taxon>Eurycanthinae</taxon>
        <taxon>Dryococelus</taxon>
    </lineage>
</organism>
<evidence type="ECO:0000313" key="3">
    <source>
        <dbReference type="Proteomes" id="UP001159363"/>
    </source>
</evidence>
<protein>
    <submittedName>
        <fullName evidence="2">Uncharacterized protein</fullName>
    </submittedName>
</protein>
<keyword evidence="3" id="KW-1185">Reference proteome</keyword>
<feature type="region of interest" description="Disordered" evidence="1">
    <location>
        <begin position="29"/>
        <end position="59"/>
    </location>
</feature>
<accession>A0ABQ9HBG0</accession>
<evidence type="ECO:0000313" key="2">
    <source>
        <dbReference type="EMBL" id="KAJ8881656.1"/>
    </source>
</evidence>